<dbReference type="Ensembl" id="ENSLACT00000019884.1">
    <property type="protein sequence ID" value="ENSLACP00000019746.1"/>
    <property type="gene ID" value="ENSLACG00000017361.1"/>
</dbReference>
<evidence type="ECO:0000256" key="1">
    <source>
        <dbReference type="SAM" id="Coils"/>
    </source>
</evidence>
<evidence type="ECO:0000313" key="2">
    <source>
        <dbReference type="Ensembl" id="ENSLACP00000019746.1"/>
    </source>
</evidence>
<dbReference type="InterPro" id="IPR042566">
    <property type="entry name" value="L1_C"/>
</dbReference>
<sequence>EDIKNIMAEVKSAIQNLQTSRDNLGIRITETENRISRIEDDRTTDNQRIQQLEQQLTIAADHIDDLENRSRCNNVRIMGFPEGVEEGNPMAFLQRVLPGSLDLEAGADLEMERAHRALGPHPAQGQCPRAFIVKLLQYPTHERLLGAARRKGQVMWQENQISLYPDLSRDLQMKRQWSGDIRKLLQEKQLKYGMFYPAILKITVNGETTAFTSPEEDRKFITTGRGS</sequence>
<dbReference type="STRING" id="7897.ENSLACP00000019746"/>
<dbReference type="Gene3D" id="1.20.5.340">
    <property type="match status" value="1"/>
</dbReference>
<feature type="coiled-coil region" evidence="1">
    <location>
        <begin position="3"/>
        <end position="69"/>
    </location>
</feature>
<dbReference type="OMA" id="QYPTHER"/>
<dbReference type="InterPro" id="IPR004244">
    <property type="entry name" value="Transposase_22"/>
</dbReference>
<reference evidence="3" key="1">
    <citation type="submission" date="2011-08" db="EMBL/GenBank/DDBJ databases">
        <title>The draft genome of Latimeria chalumnae.</title>
        <authorList>
            <person name="Di Palma F."/>
            <person name="Alfoldi J."/>
            <person name="Johnson J."/>
            <person name="Berlin A."/>
            <person name="Gnerre S."/>
            <person name="Jaffe D."/>
            <person name="MacCallum I."/>
            <person name="Young S."/>
            <person name="Walker B.J."/>
            <person name="Lander E."/>
            <person name="Lindblad-Toh K."/>
        </authorList>
    </citation>
    <scope>NUCLEOTIDE SEQUENCE [LARGE SCALE GENOMIC DNA]</scope>
    <source>
        <strain evidence="3">Wild caught</strain>
    </source>
</reference>
<dbReference type="AlphaFoldDB" id="H3BCX5"/>
<accession>H3BCX5</accession>
<dbReference type="Gene3D" id="3.30.70.1820">
    <property type="entry name" value="L1 transposable element, RRM domain"/>
    <property type="match status" value="1"/>
</dbReference>
<dbReference type="Gene3D" id="3.30.250.20">
    <property type="entry name" value="L1 transposable element, C-terminal domain"/>
    <property type="match status" value="1"/>
</dbReference>
<name>H3BCX5_LATCH</name>
<dbReference type="InParanoid" id="H3BCX5"/>
<dbReference type="Proteomes" id="UP000008672">
    <property type="component" value="Unassembled WGS sequence"/>
</dbReference>
<dbReference type="EMBL" id="AFYH01050943">
    <property type="status" value="NOT_ANNOTATED_CDS"/>
    <property type="molecule type" value="Genomic_DNA"/>
</dbReference>
<keyword evidence="1" id="KW-0175">Coiled coil</keyword>
<dbReference type="GeneTree" id="ENSGT00940000163843"/>
<evidence type="ECO:0000313" key="3">
    <source>
        <dbReference type="Proteomes" id="UP000008672"/>
    </source>
</evidence>
<protein>
    <recommendedName>
        <fullName evidence="4">L1 transposable element RRM domain-containing protein</fullName>
    </recommendedName>
</protein>
<reference evidence="2" key="2">
    <citation type="submission" date="2025-08" db="UniProtKB">
        <authorList>
            <consortium name="Ensembl"/>
        </authorList>
    </citation>
    <scope>IDENTIFICATION</scope>
</reference>
<dbReference type="HOGENOM" id="CLU_062834_2_1_1"/>
<proteinExistence type="predicted"/>
<organism evidence="2 3">
    <name type="scientific">Latimeria chalumnae</name>
    <name type="common">Coelacanth</name>
    <dbReference type="NCBI Taxonomy" id="7897"/>
    <lineage>
        <taxon>Eukaryota</taxon>
        <taxon>Metazoa</taxon>
        <taxon>Chordata</taxon>
        <taxon>Craniata</taxon>
        <taxon>Vertebrata</taxon>
        <taxon>Euteleostomi</taxon>
        <taxon>Coelacanthiformes</taxon>
        <taxon>Coelacanthidae</taxon>
        <taxon>Latimeria</taxon>
    </lineage>
</organism>
<reference evidence="2" key="3">
    <citation type="submission" date="2025-09" db="UniProtKB">
        <authorList>
            <consortium name="Ensembl"/>
        </authorList>
    </citation>
    <scope>IDENTIFICATION</scope>
</reference>
<evidence type="ECO:0008006" key="4">
    <source>
        <dbReference type="Google" id="ProtNLM"/>
    </source>
</evidence>
<keyword evidence="3" id="KW-1185">Reference proteome</keyword>
<dbReference type="eggNOG" id="ENOG502SRQ0">
    <property type="taxonomic scope" value="Eukaryota"/>
</dbReference>
<dbReference type="PANTHER" id="PTHR11505">
    <property type="entry name" value="L1 TRANSPOSABLE ELEMENT-RELATED"/>
    <property type="match status" value="1"/>
</dbReference>